<evidence type="ECO:0000256" key="3">
    <source>
        <dbReference type="ARBA" id="ARBA00022490"/>
    </source>
</evidence>
<dbReference type="GO" id="GO:0005929">
    <property type="term" value="C:cilium"/>
    <property type="evidence" value="ECO:0007669"/>
    <property type="project" value="UniProtKB-SubCell"/>
</dbReference>
<evidence type="ECO:0000313" key="7">
    <source>
        <dbReference type="EMBL" id="JAR99024.1"/>
    </source>
</evidence>
<reference evidence="7" key="2">
    <citation type="journal article" date="2017" name="J. Med. Entomol.">
        <title>Transcriptome Analysis of the Triatoma infestans (Hemiptera: Reduviidae) Integument.</title>
        <authorList>
            <person name="Calderon-Fernandez G.M."/>
            <person name="Moriconi D.E."/>
            <person name="Dulbecco A.B."/>
            <person name="Juarez M.P."/>
        </authorList>
    </citation>
    <scope>NUCLEOTIDE SEQUENCE</scope>
    <source>
        <strain evidence="7">Int1</strain>
        <tissue evidence="7">Integument</tissue>
    </source>
</reference>
<reference evidence="7" key="1">
    <citation type="submission" date="2016-04" db="EMBL/GenBank/DDBJ databases">
        <authorList>
            <person name="Calderon-Fernandez G.M.Sr."/>
        </authorList>
    </citation>
    <scope>NUCLEOTIDE SEQUENCE</scope>
    <source>
        <strain evidence="7">Int1</strain>
        <tissue evidence="7">Integument</tissue>
    </source>
</reference>
<comment type="similarity">
    <text evidence="6">Belongs to the CFAP144 family.</text>
</comment>
<protein>
    <submittedName>
        <fullName evidence="7">Uncharacterized protein</fullName>
    </submittedName>
</protein>
<evidence type="ECO:0000256" key="5">
    <source>
        <dbReference type="ARBA" id="ARBA00023273"/>
    </source>
</evidence>
<sequence>MQGNAPSQRSQKNTLNLIIEGALREKKYFKVYQEFTANPRAESVTPKFYARHETQGKTAPQEYIELCKRYVSSVPRDRVSYPETENQWYGWNTTLLCDVRHNKRLNFPAPTTPDIKLAAEMKKFLHKEKPFLGVPFKL</sequence>
<dbReference type="EMBL" id="GEMB01004245">
    <property type="protein sequence ID" value="JAR99024.1"/>
    <property type="molecule type" value="Transcribed_RNA"/>
</dbReference>
<keyword evidence="5" id="KW-0966">Cell projection</keyword>
<evidence type="ECO:0000256" key="6">
    <source>
        <dbReference type="ARBA" id="ARBA00034777"/>
    </source>
</evidence>
<comment type="subcellular location">
    <subcellularLocation>
        <location evidence="1">Cell projection</location>
        <location evidence="1">Cilium</location>
    </subcellularLocation>
    <subcellularLocation>
        <location evidence="2">Cytoplasm</location>
        <location evidence="2">Cytoskeleton</location>
    </subcellularLocation>
</comment>
<keyword evidence="3" id="KW-0963">Cytoplasm</keyword>
<dbReference type="Pfam" id="PF14886">
    <property type="entry name" value="FAM183"/>
    <property type="match status" value="1"/>
</dbReference>
<organism evidence="7">
    <name type="scientific">Triatoma infestans</name>
    <name type="common">Assassin bug</name>
    <dbReference type="NCBI Taxonomy" id="30076"/>
    <lineage>
        <taxon>Eukaryota</taxon>
        <taxon>Metazoa</taxon>
        <taxon>Ecdysozoa</taxon>
        <taxon>Arthropoda</taxon>
        <taxon>Hexapoda</taxon>
        <taxon>Insecta</taxon>
        <taxon>Pterygota</taxon>
        <taxon>Neoptera</taxon>
        <taxon>Paraneoptera</taxon>
        <taxon>Hemiptera</taxon>
        <taxon>Heteroptera</taxon>
        <taxon>Panheteroptera</taxon>
        <taxon>Cimicomorpha</taxon>
        <taxon>Reduviidae</taxon>
        <taxon>Triatominae</taxon>
        <taxon>Triatoma</taxon>
    </lineage>
</organism>
<evidence type="ECO:0000256" key="4">
    <source>
        <dbReference type="ARBA" id="ARBA00023212"/>
    </source>
</evidence>
<keyword evidence="4" id="KW-0206">Cytoskeleton</keyword>
<evidence type="ECO:0000256" key="2">
    <source>
        <dbReference type="ARBA" id="ARBA00004245"/>
    </source>
</evidence>
<dbReference type="GO" id="GO:0005856">
    <property type="term" value="C:cytoskeleton"/>
    <property type="evidence" value="ECO:0007669"/>
    <property type="project" value="UniProtKB-SubCell"/>
</dbReference>
<name>A0A161M4A6_TRIIF</name>
<proteinExistence type="inferred from homology"/>
<accession>A0A161M4A6</accession>
<dbReference type="InterPro" id="IPR029214">
    <property type="entry name" value="CFAP144"/>
</dbReference>
<dbReference type="AlphaFoldDB" id="A0A161M4A6"/>
<evidence type="ECO:0000256" key="1">
    <source>
        <dbReference type="ARBA" id="ARBA00004138"/>
    </source>
</evidence>